<organism evidence="2">
    <name type="scientific">Tetraselmis sp. GSL018</name>
    <dbReference type="NCBI Taxonomy" id="582737"/>
    <lineage>
        <taxon>Eukaryota</taxon>
        <taxon>Viridiplantae</taxon>
        <taxon>Chlorophyta</taxon>
        <taxon>core chlorophytes</taxon>
        <taxon>Chlorodendrophyceae</taxon>
        <taxon>Chlorodendrales</taxon>
        <taxon>Chlorodendraceae</taxon>
        <taxon>Tetraselmis</taxon>
    </lineage>
</organism>
<sequence>MAVLKSKRQLYLPVQSSACKRVCTGKCNSASNKYSTQRDVASTEFDVAFITPYITDLVFQTPAWPLNCVNNQPENSSTVGSSRTLYWSTTEFSNCSQLTSQGTYFKNFPSWNWQEGIYRPAQSLAAQYFGPERTRAAGVFKVCHLDGPLSQRQPDQSRSARNTGSVWETSSSGSLPYRQAIEFPSGTARKIHPNSKGTFAVDPGSWFFKAAQLNSLPVYLASDERSCYPQQLNQNADNQNSSNFETLSCEAISIAFPSLENECSFAALDLSRRILAKTISVQLKTRIFRTKNELLSLILACVSLAVKLFDKRDLAIKLIRCLRERADISKLVLRQAELQVLCCVDWDPLCLIPQ</sequence>
<evidence type="ECO:0000256" key="1">
    <source>
        <dbReference type="SAM" id="MobiDB-lite"/>
    </source>
</evidence>
<reference evidence="2" key="1">
    <citation type="submission" date="2014-05" db="EMBL/GenBank/DDBJ databases">
        <title>The transcriptome of the halophilic microalga Tetraselmis sp. GSL018 isolated from the Great Salt Lake, Utah.</title>
        <authorList>
            <person name="Jinkerson R.E."/>
            <person name="D'Adamo S."/>
            <person name="Posewitz M.C."/>
        </authorList>
    </citation>
    <scope>NUCLEOTIDE SEQUENCE</scope>
    <source>
        <strain evidence="2">GSL018</strain>
    </source>
</reference>
<gene>
    <name evidence="2" type="ORF">TSPGSL018_2022</name>
</gene>
<feature type="region of interest" description="Disordered" evidence="1">
    <location>
        <begin position="150"/>
        <end position="172"/>
    </location>
</feature>
<proteinExistence type="predicted"/>
<accession>A0A061REN3</accession>
<evidence type="ECO:0000313" key="2">
    <source>
        <dbReference type="EMBL" id="JAC71397.1"/>
    </source>
</evidence>
<dbReference type="AlphaFoldDB" id="A0A061REN3"/>
<protein>
    <submittedName>
        <fullName evidence="2">Uncharacterized protein</fullName>
    </submittedName>
</protein>
<dbReference type="EMBL" id="GBEZ01014697">
    <property type="protein sequence ID" value="JAC71397.1"/>
    <property type="molecule type" value="Transcribed_RNA"/>
</dbReference>
<name>A0A061REN3_9CHLO</name>